<organism evidence="3 4">
    <name type="scientific">Natronoflexus pectinivorans</name>
    <dbReference type="NCBI Taxonomy" id="682526"/>
    <lineage>
        <taxon>Bacteria</taxon>
        <taxon>Pseudomonadati</taxon>
        <taxon>Bacteroidota</taxon>
        <taxon>Bacteroidia</taxon>
        <taxon>Marinilabiliales</taxon>
        <taxon>Marinilabiliaceae</taxon>
        <taxon>Natronoflexus</taxon>
    </lineage>
</organism>
<keyword evidence="4" id="KW-1185">Reference proteome</keyword>
<evidence type="ECO:0000259" key="2">
    <source>
        <dbReference type="Pfam" id="PF00582"/>
    </source>
</evidence>
<dbReference type="PANTHER" id="PTHR46268:SF6">
    <property type="entry name" value="UNIVERSAL STRESS PROTEIN UP12"/>
    <property type="match status" value="1"/>
</dbReference>
<dbReference type="InterPro" id="IPR006015">
    <property type="entry name" value="Universal_stress_UspA"/>
</dbReference>
<dbReference type="Proteomes" id="UP000295221">
    <property type="component" value="Unassembled WGS sequence"/>
</dbReference>
<dbReference type="PANTHER" id="PTHR46268">
    <property type="entry name" value="STRESS RESPONSE PROTEIN NHAX"/>
    <property type="match status" value="1"/>
</dbReference>
<dbReference type="InterPro" id="IPR006016">
    <property type="entry name" value="UspA"/>
</dbReference>
<name>A0A4R2GPJ8_9BACT</name>
<comment type="caution">
    <text evidence="3">The sequence shown here is derived from an EMBL/GenBank/DDBJ whole genome shotgun (WGS) entry which is preliminary data.</text>
</comment>
<evidence type="ECO:0000256" key="1">
    <source>
        <dbReference type="ARBA" id="ARBA00008791"/>
    </source>
</evidence>
<dbReference type="PRINTS" id="PR01438">
    <property type="entry name" value="UNVRSLSTRESS"/>
</dbReference>
<proteinExistence type="inferred from homology"/>
<dbReference type="EMBL" id="SLWK01000001">
    <property type="protein sequence ID" value="TCO11007.1"/>
    <property type="molecule type" value="Genomic_DNA"/>
</dbReference>
<reference evidence="3 4" key="1">
    <citation type="submission" date="2019-03" db="EMBL/GenBank/DDBJ databases">
        <title>Genomic Encyclopedia of Type Strains, Phase IV (KMG-IV): sequencing the most valuable type-strain genomes for metagenomic binning, comparative biology and taxonomic classification.</title>
        <authorList>
            <person name="Goeker M."/>
        </authorList>
    </citation>
    <scope>NUCLEOTIDE SEQUENCE [LARGE SCALE GENOMIC DNA]</scope>
    <source>
        <strain evidence="3 4">DSM 24179</strain>
    </source>
</reference>
<dbReference type="SUPFAM" id="SSF52402">
    <property type="entry name" value="Adenine nucleotide alpha hydrolases-like"/>
    <property type="match status" value="2"/>
</dbReference>
<evidence type="ECO:0000313" key="4">
    <source>
        <dbReference type="Proteomes" id="UP000295221"/>
    </source>
</evidence>
<gene>
    <name evidence="3" type="ORF">EV194_101641</name>
</gene>
<dbReference type="AlphaFoldDB" id="A0A4R2GPJ8"/>
<comment type="similarity">
    <text evidence="1">Belongs to the universal stress protein A family.</text>
</comment>
<protein>
    <submittedName>
        <fullName evidence="3">Nucleotide-binding universal stress UspA family protein</fullName>
    </submittedName>
</protein>
<dbReference type="Pfam" id="PF00582">
    <property type="entry name" value="Usp"/>
    <property type="match status" value="1"/>
</dbReference>
<dbReference type="Gene3D" id="3.40.50.12370">
    <property type="match status" value="1"/>
</dbReference>
<sequence length="306" mass="35307">MGFCSHNSRKTKQPVMIKILVPVNFSEYSLNALTFALTLAEKFPAGIFILHCFSEYVSLEEEPLVEKETQEFYDAKASIEKRDEESREKLKELTGNIVNSMNSLQNKNIQLEYRFEYGYPEDVIPRISNKESFDVIIMGTKSKGETIKETLGSITSDVVQKVTAPVLAVPSHSTIDLTQLGKVLFLIELNDRDYISLHRLIRLISPFHTEISAVYHSTGKADKNVIRKMEQLRTYCDCTYRNYNINFDIITGKNYLKTLEEYLTENPTHLIAMTRRKRTLLRKVFSPSVTRKMLFNTDIPLLIFHS</sequence>
<accession>A0A4R2GPJ8</accession>
<evidence type="ECO:0000313" key="3">
    <source>
        <dbReference type="EMBL" id="TCO11007.1"/>
    </source>
</evidence>
<dbReference type="CDD" id="cd00293">
    <property type="entry name" value="USP-like"/>
    <property type="match status" value="1"/>
</dbReference>
<feature type="domain" description="UspA" evidence="2">
    <location>
        <begin position="18"/>
        <end position="170"/>
    </location>
</feature>